<dbReference type="GO" id="GO:0005634">
    <property type="term" value="C:nucleus"/>
    <property type="evidence" value="ECO:0000318"/>
    <property type="project" value="GO_Central"/>
</dbReference>
<dbReference type="GO" id="GO:0035299">
    <property type="term" value="F:inositol-1,3,4,5,6-pentakisphosphate 2-kinase activity"/>
    <property type="evidence" value="ECO:0000318"/>
    <property type="project" value="GO_Central"/>
</dbReference>
<evidence type="ECO:0000256" key="4">
    <source>
        <dbReference type="ARBA" id="ARBA00022741"/>
    </source>
</evidence>
<dbReference type="GO" id="GO:0032958">
    <property type="term" value="P:inositol phosphate biosynthetic process"/>
    <property type="evidence" value="ECO:0000318"/>
    <property type="project" value="GO_Central"/>
</dbReference>
<dbReference type="RefSeq" id="XP_035672394.1">
    <property type="nucleotide sequence ID" value="XM_035816501.1"/>
</dbReference>
<evidence type="ECO:0000256" key="1">
    <source>
        <dbReference type="ARBA" id="ARBA00007229"/>
    </source>
</evidence>
<name>A0A9J7MMP9_BRAFL</name>
<dbReference type="PANTHER" id="PTHR14456">
    <property type="entry name" value="INOSITOL POLYPHOSPHATE KINASE 1"/>
    <property type="match status" value="1"/>
</dbReference>
<dbReference type="Proteomes" id="UP000001554">
    <property type="component" value="Chromosome 4"/>
</dbReference>
<keyword evidence="5 7" id="KW-0418">Kinase</keyword>
<protein>
    <recommendedName>
        <fullName evidence="2 7">Inositol-pentakisphosphate 2-kinase</fullName>
        <ecNumber evidence="2 7">2.7.1.158</ecNumber>
    </recommendedName>
</protein>
<sequence>MATDGTNINSWVYRGEGNACLAVGNVVSKQVYLLMKVKDRLSSDRRHADAKRTVQNDVGYGRFVMRPLIGAQFVPVGEVVCVPEEFLSQIEEKMREYRSSRRLSEKLDPAGFAVRLPDACKLPTVDSCGQGPVVCVEVKPKTGFLPEIVTIPDVHAVRRSVCRYCMQQCLKLCQGKIKERSQYCPLDLFSGTASRMVYAIKALVQNPQNNFKVFEDGNLIYSGGTENHWQPLQDCLTALFAGENEDIDCTGDSGTQTNNLLVDRFAELLFKVLVYPVDDPNSCYGNTPPSTTPECCTESTCKAQRQGGSQHGLVPDSVLFNILHTQQLDVLDIEGIYPLYQRLVAHLETHPEDRGRWCLEGPYDNAQWTMTHSAVEKCRDNIQSMESVVMLVKAFLVSLTAKDCSVMVTIQRVENGTDVMLPVMTDSVGNKFMFNIQVVDTKPKPLHRIQKYFSLNKDIVQAYVRTIGDK</sequence>
<dbReference type="Gene3D" id="3.30.200.110">
    <property type="entry name" value="Inositol-pentakisphosphate 2-kinase, N-lobe"/>
    <property type="match status" value="1"/>
</dbReference>
<dbReference type="PANTHER" id="PTHR14456:SF2">
    <property type="entry name" value="INOSITOL-PENTAKISPHOSPHATE 2-KINASE"/>
    <property type="match status" value="1"/>
</dbReference>
<comment type="function">
    <text evidence="7">Phosphorylates Ins(1,3,4,5,6)P5 at position 2 to form Ins(1,2,3,4,5,6)P6 (InsP6 or phytate).</text>
</comment>
<comment type="domain">
    <text evidence="7">The EXKPK motif is conserved in inositol-pentakisphosphate 2-kinases of both family 1 and 2.</text>
</comment>
<dbReference type="InterPro" id="IPR043001">
    <property type="entry name" value="IP5_2-K_N_lobe"/>
</dbReference>
<reference evidence="8" key="1">
    <citation type="journal article" date="2020" name="Nat. Ecol. Evol.">
        <title>Deeply conserved synteny resolves early events in vertebrate evolution.</title>
        <authorList>
            <person name="Simakov O."/>
            <person name="Marletaz F."/>
            <person name="Yue J.X."/>
            <person name="O'Connell B."/>
            <person name="Jenkins J."/>
            <person name="Brandt A."/>
            <person name="Calef R."/>
            <person name="Tung C.H."/>
            <person name="Huang T.K."/>
            <person name="Schmutz J."/>
            <person name="Satoh N."/>
            <person name="Yu J.K."/>
            <person name="Putnam N.H."/>
            <person name="Green R.E."/>
            <person name="Rokhsar D.S."/>
        </authorList>
    </citation>
    <scope>NUCLEOTIDE SEQUENCE [LARGE SCALE GENOMIC DNA]</scope>
    <source>
        <strain evidence="8">S238N-H82</strain>
    </source>
</reference>
<keyword evidence="3 7" id="KW-0808">Transferase</keyword>
<dbReference type="KEGG" id="bfo:118413254"/>
<dbReference type="OMA" id="HRQHCIV"/>
<evidence type="ECO:0000256" key="7">
    <source>
        <dbReference type="RuleBase" id="RU364126"/>
    </source>
</evidence>
<evidence type="ECO:0000256" key="5">
    <source>
        <dbReference type="ARBA" id="ARBA00022777"/>
    </source>
</evidence>
<keyword evidence="8" id="KW-1185">Reference proteome</keyword>
<comment type="similarity">
    <text evidence="1">Belongs to the IPK1 type 2 family.</text>
</comment>
<keyword evidence="4 7" id="KW-0547">Nucleotide-binding</keyword>
<accession>A0A9J7MMP9</accession>
<evidence type="ECO:0000256" key="3">
    <source>
        <dbReference type="ARBA" id="ARBA00022679"/>
    </source>
</evidence>
<dbReference type="AlphaFoldDB" id="A0A9J7MMP9"/>
<dbReference type="GeneID" id="118413254"/>
<dbReference type="InterPro" id="IPR009286">
    <property type="entry name" value="Ins_P5_2-kin"/>
</dbReference>
<evidence type="ECO:0000313" key="9">
    <source>
        <dbReference type="RefSeq" id="XP_035672394.1"/>
    </source>
</evidence>
<keyword evidence="6 7" id="KW-0067">ATP-binding</keyword>
<reference evidence="9" key="2">
    <citation type="submission" date="2025-08" db="UniProtKB">
        <authorList>
            <consortium name="RefSeq"/>
        </authorList>
    </citation>
    <scope>IDENTIFICATION</scope>
    <source>
        <strain evidence="9">S238N-H82</strain>
        <tissue evidence="9">Testes</tissue>
    </source>
</reference>
<comment type="catalytic activity">
    <reaction evidence="7">
        <text>1D-myo-inositol 1,3,4,5,6-pentakisphosphate + ATP = 1D-myo-inositol hexakisphosphate + ADP + H(+)</text>
        <dbReference type="Rhea" id="RHEA:20313"/>
        <dbReference type="ChEBI" id="CHEBI:15378"/>
        <dbReference type="ChEBI" id="CHEBI:30616"/>
        <dbReference type="ChEBI" id="CHEBI:57733"/>
        <dbReference type="ChEBI" id="CHEBI:58130"/>
        <dbReference type="ChEBI" id="CHEBI:456216"/>
        <dbReference type="EC" id="2.7.1.158"/>
    </reaction>
</comment>
<dbReference type="EC" id="2.7.1.158" evidence="2 7"/>
<organism evidence="8 9">
    <name type="scientific">Branchiostoma floridae</name>
    <name type="common">Florida lancelet</name>
    <name type="synonym">Amphioxus</name>
    <dbReference type="NCBI Taxonomy" id="7739"/>
    <lineage>
        <taxon>Eukaryota</taxon>
        <taxon>Metazoa</taxon>
        <taxon>Chordata</taxon>
        <taxon>Cephalochordata</taxon>
        <taxon>Leptocardii</taxon>
        <taxon>Amphioxiformes</taxon>
        <taxon>Branchiostomatidae</taxon>
        <taxon>Branchiostoma</taxon>
    </lineage>
</organism>
<evidence type="ECO:0000256" key="6">
    <source>
        <dbReference type="ARBA" id="ARBA00022840"/>
    </source>
</evidence>
<evidence type="ECO:0000313" key="8">
    <source>
        <dbReference type="Proteomes" id="UP000001554"/>
    </source>
</evidence>
<evidence type="ECO:0000256" key="2">
    <source>
        <dbReference type="ARBA" id="ARBA00012023"/>
    </source>
</evidence>
<proteinExistence type="inferred from homology"/>
<gene>
    <name evidence="9" type="primary">LOC118413254</name>
</gene>
<dbReference type="GO" id="GO:0005524">
    <property type="term" value="F:ATP binding"/>
    <property type="evidence" value="ECO:0007669"/>
    <property type="project" value="UniProtKB-KW"/>
</dbReference>
<dbReference type="Pfam" id="PF06090">
    <property type="entry name" value="Ins_P5_2-kin"/>
    <property type="match status" value="1"/>
</dbReference>